<dbReference type="eggNOG" id="ENOG502SV4Z">
    <property type="taxonomic scope" value="Eukaryota"/>
</dbReference>
<dbReference type="AlphaFoldDB" id="D6RPA1"/>
<dbReference type="Proteomes" id="UP000001861">
    <property type="component" value="Unassembled WGS sequence"/>
</dbReference>
<organism evidence="2 3">
    <name type="scientific">Coprinopsis cinerea (strain Okayama-7 / 130 / ATCC MYA-4618 / FGSC 9003)</name>
    <name type="common">Inky cap fungus</name>
    <name type="synonym">Hormographiella aspergillata</name>
    <dbReference type="NCBI Taxonomy" id="240176"/>
    <lineage>
        <taxon>Eukaryota</taxon>
        <taxon>Fungi</taxon>
        <taxon>Dikarya</taxon>
        <taxon>Basidiomycota</taxon>
        <taxon>Agaricomycotina</taxon>
        <taxon>Agaricomycetes</taxon>
        <taxon>Agaricomycetidae</taxon>
        <taxon>Agaricales</taxon>
        <taxon>Agaricineae</taxon>
        <taxon>Psathyrellaceae</taxon>
        <taxon>Coprinopsis</taxon>
    </lineage>
</organism>
<comment type="caution">
    <text evidence="2">The sequence shown here is derived from an EMBL/GenBank/DDBJ whole genome shotgun (WGS) entry which is preliminary data.</text>
</comment>
<evidence type="ECO:0000256" key="1">
    <source>
        <dbReference type="SAM" id="MobiDB-lite"/>
    </source>
</evidence>
<dbReference type="Pfam" id="PF02992">
    <property type="entry name" value="Transposase_21"/>
    <property type="match status" value="1"/>
</dbReference>
<sequence length="957" mass="108785">MNHHPAQFSPPTHLDAEDVVMGSPISQQLLQDPVIEPQPSAGSSNKSTVTNPLETWQKERIRRSAWVEDYPEDDEGRDGEGDDDEGFIYEDWEEEENGGGDADGDIDGGEDKEEAASPVTDADGIPLRTSNEEFERMISEHLLELSEDDEALLRAYSYKLKHNITDAAFDDLRFLSPGYALPKWKKARRYINLLTRFTQTIYDCCVKSCIAYIGVYAELEQCPYCQEPRYNSNGNPRRLYKYIPIPERLKALYANPDMARLMNHRHEESCRANPNNDIEDYYDGARYKHLVEKTVELCGEVLDHKFFEDATDIALGIATDGFAPFRKRTQTCWPILIYNLNLPSDIRFHLKHLICVGVIPGPEKPKDFDSFLYPLVEDLFELAAGVEAYHAIRQETFLLKAYPMFGSGDMPAVSMMMSMKGHNGIFPCRMCEIEGVLKPGTTTYYVPLRRPRGFPPAADGTINYDPAKLPLRTHDNFLSQGRAVQNAPTQVEAETLAKACGIKGVPILSHVPSLSFPHSFPLDFMHLGYENTLKNYVNFLSGDFKDLKHDGEGYRIEKKTWEAIGAATAKSGDTIPSAFAARPRNLSDDRKGVTADMYSTWALWNGPVYLRDAFPERKFYVHYLQLVELINLCLKFTITQEDLAAIRSGFIEWVVTYENLLHIADGIEQMGPPWVYWAFPMERFCGKLARTIKSRRFPFANLDNQVLGQAQLSYLITLHDLDDRVTLRIPRKKMEYEIPNPSHEKYTRYRLGYPRKPFDLTSVRGLQKAVAAALVTRFSPDNPSEAGGITMNDALYILNNSTVEQWGKLKRLEGGDTMLASEILKASSNCDDRRDATFVRYKLAVDLNARFKNKPTKYRTNIFYGQLTYILAISMPAVEGIPELSQPTTMVLGVVNKCHVTSRLSPKLNIHFYRKAQGTDVTDITNIKCLIGRIPWNKEWAICDRSQVRTNIPEYDD</sequence>
<dbReference type="InParanoid" id="D6RPA1"/>
<dbReference type="VEuPathDB" id="FungiDB:CC1G_14969"/>
<evidence type="ECO:0000313" key="3">
    <source>
        <dbReference type="Proteomes" id="UP000001861"/>
    </source>
</evidence>
<protein>
    <submittedName>
        <fullName evidence="2">Transposase domain-containing protein</fullName>
    </submittedName>
</protein>
<accession>D6RPA1</accession>
<proteinExistence type="predicted"/>
<dbReference type="PANTHER" id="PTHR46579">
    <property type="entry name" value="F5/8 TYPE C DOMAIN-CONTAINING PROTEIN-RELATED"/>
    <property type="match status" value="1"/>
</dbReference>
<dbReference type="GeneID" id="9379756"/>
<dbReference type="EMBL" id="AACS02000008">
    <property type="protein sequence ID" value="EFI27144.1"/>
    <property type="molecule type" value="Genomic_DNA"/>
</dbReference>
<dbReference type="OMA" id="HIVEMVM"/>
<dbReference type="KEGG" id="cci:CC1G_14969"/>
<dbReference type="InterPro" id="IPR004242">
    <property type="entry name" value="Transposase_21"/>
</dbReference>
<feature type="compositionally biased region" description="Polar residues" evidence="1">
    <location>
        <begin position="40"/>
        <end position="54"/>
    </location>
</feature>
<dbReference type="HOGENOM" id="CLU_009141_1_0_1"/>
<keyword evidence="3" id="KW-1185">Reference proteome</keyword>
<feature type="compositionally biased region" description="Acidic residues" evidence="1">
    <location>
        <begin position="69"/>
        <end position="113"/>
    </location>
</feature>
<gene>
    <name evidence="2" type="ORF">CC1G_14969</name>
</gene>
<name>D6RPA1_COPC7</name>
<feature type="region of interest" description="Disordered" evidence="1">
    <location>
        <begin position="1"/>
        <end position="126"/>
    </location>
</feature>
<dbReference type="RefSeq" id="XP_002910638.1">
    <property type="nucleotide sequence ID" value="XM_002910592.1"/>
</dbReference>
<dbReference type="OrthoDB" id="6613063at2759"/>
<dbReference type="PANTHER" id="PTHR46579:SF1">
    <property type="entry name" value="F5_8 TYPE C DOMAIN-CONTAINING PROTEIN"/>
    <property type="match status" value="1"/>
</dbReference>
<evidence type="ECO:0000313" key="2">
    <source>
        <dbReference type="EMBL" id="EFI27144.1"/>
    </source>
</evidence>
<reference evidence="2 3" key="1">
    <citation type="journal article" date="2010" name="Proc. Natl. Acad. Sci. U.S.A.">
        <title>Insights into evolution of multicellular fungi from the assembled chromosomes of the mushroom Coprinopsis cinerea (Coprinus cinereus).</title>
        <authorList>
            <person name="Stajich J.E."/>
            <person name="Wilke S.K."/>
            <person name="Ahren D."/>
            <person name="Au C.H."/>
            <person name="Birren B.W."/>
            <person name="Borodovsky M."/>
            <person name="Burns C."/>
            <person name="Canback B."/>
            <person name="Casselton L.A."/>
            <person name="Cheng C.K."/>
            <person name="Deng J."/>
            <person name="Dietrich F.S."/>
            <person name="Fargo D.C."/>
            <person name="Farman M.L."/>
            <person name="Gathman A.C."/>
            <person name="Goldberg J."/>
            <person name="Guigo R."/>
            <person name="Hoegger P.J."/>
            <person name="Hooker J.B."/>
            <person name="Huggins A."/>
            <person name="James T.Y."/>
            <person name="Kamada T."/>
            <person name="Kilaru S."/>
            <person name="Kodira C."/>
            <person name="Kues U."/>
            <person name="Kupfer D."/>
            <person name="Kwan H.S."/>
            <person name="Lomsadze A."/>
            <person name="Li W."/>
            <person name="Lilly W.W."/>
            <person name="Ma L.J."/>
            <person name="Mackey A.J."/>
            <person name="Manning G."/>
            <person name="Martin F."/>
            <person name="Muraguchi H."/>
            <person name="Natvig D.O."/>
            <person name="Palmerini H."/>
            <person name="Ramesh M.A."/>
            <person name="Rehmeyer C.J."/>
            <person name="Roe B.A."/>
            <person name="Shenoy N."/>
            <person name="Stanke M."/>
            <person name="Ter-Hovhannisyan V."/>
            <person name="Tunlid A."/>
            <person name="Velagapudi R."/>
            <person name="Vision T.J."/>
            <person name="Zeng Q."/>
            <person name="Zolan M.E."/>
            <person name="Pukkila P.J."/>
        </authorList>
    </citation>
    <scope>NUCLEOTIDE SEQUENCE [LARGE SCALE GENOMIC DNA]</scope>
    <source>
        <strain evidence="3">Okayama-7 / 130 / ATCC MYA-4618 / FGSC 9003</strain>
    </source>
</reference>